<dbReference type="RefSeq" id="WP_114546237.1">
    <property type="nucleotide sequence ID" value="NZ_CATYHD010000003.1"/>
</dbReference>
<dbReference type="Pfam" id="PF06736">
    <property type="entry name" value="TMEM175"/>
    <property type="match status" value="1"/>
</dbReference>
<keyword evidence="11" id="KW-0407">Ion channel</keyword>
<keyword evidence="9" id="KW-0406">Ion transport</keyword>
<keyword evidence="16" id="KW-1185">Reference proteome</keyword>
<keyword evidence="7" id="KW-0630">Potassium</keyword>
<keyword evidence="4" id="KW-0633">Potassium transport</keyword>
<comment type="catalytic activity">
    <reaction evidence="12">
        <text>K(+)(in) = K(+)(out)</text>
        <dbReference type="Rhea" id="RHEA:29463"/>
        <dbReference type="ChEBI" id="CHEBI:29103"/>
    </reaction>
</comment>
<evidence type="ECO:0000256" key="7">
    <source>
        <dbReference type="ARBA" id="ARBA00022958"/>
    </source>
</evidence>
<dbReference type="GO" id="GO:0005267">
    <property type="term" value="F:potassium channel activity"/>
    <property type="evidence" value="ECO:0007669"/>
    <property type="project" value="UniProtKB-KW"/>
</dbReference>
<dbReference type="PANTHER" id="PTHR31462">
    <property type="entry name" value="ENDOSOMAL/LYSOSOMAL POTASSIUM CHANNEL TMEM175"/>
    <property type="match status" value="1"/>
</dbReference>
<evidence type="ECO:0008006" key="18">
    <source>
        <dbReference type="Google" id="ProtNLM"/>
    </source>
</evidence>
<dbReference type="EMBL" id="QICC01000090">
    <property type="protein sequence ID" value="RNM40319.1"/>
    <property type="molecule type" value="Genomic_DNA"/>
</dbReference>
<evidence type="ECO:0000256" key="4">
    <source>
        <dbReference type="ARBA" id="ARBA00022538"/>
    </source>
</evidence>
<comment type="subcellular location">
    <subcellularLocation>
        <location evidence="1">Membrane</location>
        <topology evidence="1">Multi-pass membrane protein</topology>
    </subcellularLocation>
</comment>
<feature type="transmembrane region" description="Helical" evidence="13">
    <location>
        <begin position="143"/>
        <end position="161"/>
    </location>
</feature>
<evidence type="ECO:0000256" key="2">
    <source>
        <dbReference type="ARBA" id="ARBA00006920"/>
    </source>
</evidence>
<evidence type="ECO:0000313" key="17">
    <source>
        <dbReference type="Proteomes" id="UP000270112"/>
    </source>
</evidence>
<accession>A0A3N0ITI6</accession>
<feature type="transmembrane region" description="Helical" evidence="13">
    <location>
        <begin position="102"/>
        <end position="122"/>
    </location>
</feature>
<keyword evidence="8 13" id="KW-1133">Transmembrane helix</keyword>
<protein>
    <recommendedName>
        <fullName evidence="18">DUF1211 domain-containing protein</fullName>
    </recommendedName>
</protein>
<comment type="caution">
    <text evidence="15">The sequence shown here is derived from an EMBL/GenBank/DDBJ whole genome shotgun (WGS) entry which is preliminary data.</text>
</comment>
<evidence type="ECO:0000256" key="13">
    <source>
        <dbReference type="SAM" id="Phobius"/>
    </source>
</evidence>
<feature type="transmembrane region" description="Helical" evidence="13">
    <location>
        <begin position="12"/>
        <end position="37"/>
    </location>
</feature>
<feature type="transmembrane region" description="Helical" evidence="13">
    <location>
        <begin position="80"/>
        <end position="96"/>
    </location>
</feature>
<reference evidence="14 16" key="1">
    <citation type="journal article" date="2018" name="Elife">
        <title>Discovery and characterization of a prevalent human gut bacterial enzyme sufficient for the inactivation of a family of plant toxins.</title>
        <authorList>
            <person name="Koppel N."/>
            <person name="Bisanz J.E."/>
            <person name="Pandelia M.E."/>
            <person name="Turnbaugh P.J."/>
            <person name="Balskus E.P."/>
        </authorList>
    </citation>
    <scope>NUCLEOTIDE SEQUENCE [LARGE SCALE GENOMIC DNA]</scope>
    <source>
        <strain evidence="14 16">DSM 16107</strain>
    </source>
</reference>
<dbReference type="InterPro" id="IPR010617">
    <property type="entry name" value="TMEM175-like"/>
</dbReference>
<evidence type="ECO:0000256" key="6">
    <source>
        <dbReference type="ARBA" id="ARBA00022826"/>
    </source>
</evidence>
<keyword evidence="6" id="KW-0631">Potassium channel</keyword>
<evidence type="ECO:0000256" key="12">
    <source>
        <dbReference type="ARBA" id="ARBA00034430"/>
    </source>
</evidence>
<evidence type="ECO:0000256" key="11">
    <source>
        <dbReference type="ARBA" id="ARBA00023303"/>
    </source>
</evidence>
<dbReference type="GO" id="GO:0016020">
    <property type="term" value="C:membrane"/>
    <property type="evidence" value="ECO:0007669"/>
    <property type="project" value="UniProtKB-SubCell"/>
</dbReference>
<dbReference type="Proteomes" id="UP000270112">
    <property type="component" value="Unassembled WGS sequence"/>
</dbReference>
<evidence type="ECO:0000256" key="10">
    <source>
        <dbReference type="ARBA" id="ARBA00023136"/>
    </source>
</evidence>
<dbReference type="AlphaFoldDB" id="A0A3N0ITI6"/>
<evidence type="ECO:0000313" key="14">
    <source>
        <dbReference type="EMBL" id="RDB68928.1"/>
    </source>
</evidence>
<proteinExistence type="inferred from homology"/>
<keyword evidence="10 13" id="KW-0472">Membrane</keyword>
<evidence type="ECO:0000256" key="3">
    <source>
        <dbReference type="ARBA" id="ARBA00022448"/>
    </source>
</evidence>
<dbReference type="EMBL" id="PPTT01000012">
    <property type="protein sequence ID" value="RDB68928.1"/>
    <property type="molecule type" value="Genomic_DNA"/>
</dbReference>
<keyword evidence="5 13" id="KW-0812">Transmembrane</keyword>
<evidence type="ECO:0000313" key="16">
    <source>
        <dbReference type="Proteomes" id="UP000253817"/>
    </source>
</evidence>
<feature type="transmembrane region" description="Helical" evidence="13">
    <location>
        <begin position="167"/>
        <end position="182"/>
    </location>
</feature>
<organism evidence="15 17">
    <name type="scientific">Eggerthella sinensis</name>
    <dbReference type="NCBI Taxonomy" id="242230"/>
    <lineage>
        <taxon>Bacteria</taxon>
        <taxon>Bacillati</taxon>
        <taxon>Actinomycetota</taxon>
        <taxon>Coriobacteriia</taxon>
        <taxon>Eggerthellales</taxon>
        <taxon>Eggerthellaceae</taxon>
        <taxon>Eggerthella</taxon>
    </lineage>
</organism>
<reference evidence="15" key="3">
    <citation type="journal article" date="2019" name="Microbiol. Resour. Announc.">
        <title>Draft Genome Sequences of Type Strains of Gordonibacter faecihominis, Paraeggerthella hongkongensis, Parvibacter caecicola,Slackia equolifaciens, Slackia faecicanis, and Slackia isoflavoniconvertens.</title>
        <authorList>
            <person name="Danylec N."/>
            <person name="Stoll D.A."/>
            <person name="Dotsch A."/>
            <person name="Huch M."/>
        </authorList>
    </citation>
    <scope>NUCLEOTIDE SEQUENCE</scope>
    <source>
        <strain evidence="15">DSM 16107</strain>
    </source>
</reference>
<reference evidence="17" key="2">
    <citation type="submission" date="2018-05" db="EMBL/GenBank/DDBJ databases">
        <title>Genome Sequencing of selected type strains of the family Eggerthellaceae.</title>
        <authorList>
            <person name="Danylec N."/>
            <person name="Stoll D.A."/>
            <person name="Doetsch A."/>
            <person name="Huch M."/>
        </authorList>
    </citation>
    <scope>NUCLEOTIDE SEQUENCE [LARGE SCALE GENOMIC DNA]</scope>
    <source>
        <strain evidence="17">DSM 16107</strain>
    </source>
</reference>
<sequence length="192" mass="21694">MPKGRLEAFTDAIIAIVMTVLVLELHEPAAGSFAALFEEWHRLLIYLVSFLMLAVYWNNHHHLFQAARTVNGKVLWANNFFILSLSLFPFVTSWMGDYFSDLAPQLSFGFTIMAADIMFFVVARALQRADEGNGAVGVYFDRYWKSWASVGANLVAIALGVLVRPELVFAVNALMLVLWVVPERRIERAVRP</sequence>
<gene>
    <name evidence="14" type="ORF">C1876_08210</name>
    <name evidence="15" type="ORF">DMP09_14885</name>
</gene>
<dbReference type="Proteomes" id="UP000253817">
    <property type="component" value="Unassembled WGS sequence"/>
</dbReference>
<dbReference type="OrthoDB" id="7626281at2"/>
<dbReference type="PANTHER" id="PTHR31462:SF5">
    <property type="entry name" value="ENDOSOMAL_LYSOSOMAL PROTON CHANNEL TMEM175"/>
    <property type="match status" value="1"/>
</dbReference>
<feature type="transmembrane region" description="Helical" evidence="13">
    <location>
        <begin position="43"/>
        <end position="59"/>
    </location>
</feature>
<evidence type="ECO:0000256" key="1">
    <source>
        <dbReference type="ARBA" id="ARBA00004141"/>
    </source>
</evidence>
<evidence type="ECO:0000256" key="5">
    <source>
        <dbReference type="ARBA" id="ARBA00022692"/>
    </source>
</evidence>
<evidence type="ECO:0000313" key="15">
    <source>
        <dbReference type="EMBL" id="RNM40319.1"/>
    </source>
</evidence>
<comment type="similarity">
    <text evidence="2">Belongs to the TMEM175 family.</text>
</comment>
<keyword evidence="3" id="KW-0813">Transport</keyword>
<dbReference type="GO" id="GO:0015252">
    <property type="term" value="F:proton channel activity"/>
    <property type="evidence" value="ECO:0007669"/>
    <property type="project" value="InterPro"/>
</dbReference>
<name>A0A3N0ITI6_9ACTN</name>
<evidence type="ECO:0000256" key="9">
    <source>
        <dbReference type="ARBA" id="ARBA00023065"/>
    </source>
</evidence>
<evidence type="ECO:0000256" key="8">
    <source>
        <dbReference type="ARBA" id="ARBA00022989"/>
    </source>
</evidence>